<gene>
    <name evidence="4" type="ORF">FEM21_24940</name>
</gene>
<dbReference type="Pfam" id="PF17829">
    <property type="entry name" value="GH115_C"/>
    <property type="match status" value="1"/>
</dbReference>
<proteinExistence type="predicted"/>
<evidence type="ECO:0000313" key="4">
    <source>
        <dbReference type="EMBL" id="KDN54381.1"/>
    </source>
</evidence>
<dbReference type="Gene3D" id="1.20.58.2150">
    <property type="match status" value="1"/>
</dbReference>
<dbReference type="Gene3D" id="3.30.379.10">
    <property type="entry name" value="Chitobiase/beta-hexosaminidase domain 2-like"/>
    <property type="match status" value="1"/>
</dbReference>
<dbReference type="InterPro" id="IPR031924">
    <property type="entry name" value="GH115"/>
</dbReference>
<dbReference type="eggNOG" id="ENOG502Z7KK">
    <property type="taxonomic scope" value="Bacteria"/>
</dbReference>
<sequence length="871" mass="99884">MMKIIRLIIVWFKISKIIKPNIVNMKNRKLFKIFNVFMLLMSLNGFAIGEPTYISTKIAENQFTLSSAAKGSTTLFVSSEDHTGVISALKNLKSDIGKVTGREPDIKYTNKPDAKEVIIVGTIGKSPIIDQLVKSKKLDVKNVSGKWESFVIQTIESPFPGVEKALVIAGSDKRGTIYGIYDISKNIGISPWYYWADVPVAKQESLFVKNGRYVIESPKVKYRGIFLNDEAPALSGWSKEKFGGFNSKFYEKVFELLLRLKGNYLWPAMWGSAFYDDDPANGILANEMGIVMGTSHHEPMAMAQQDWHRYTSRNKLSKVWDYTKNKDILQQSWKFGIERSKNWDKIVTVGMRGDGDEAMGEGTNIGLLEQIVKDQRKIIENVTGEKAEKTPQVWALYKEVQEYYDHGMKVPDDVTLLFCDDNWGNVRKLPEVNAKSRKGGYGMYYHFDYVGGPRNSKWINISPIQRVWEQMNLSYTHGVQELWVVNVGDLKPMEYPISFFLDMAWDPSKFNTQNLLSHTENWCTQQFGEQYAKEAARIINLYAKYNRRVTPEMLDDKTYSLDNYNEFEKVTADYRNLALDALRLYYKIPADYKDAFDQLVLYPVNACSNLYEMYYAVAKNKVCAKANDIQANYWADKVEECFKRDVDLAYSYNNIIADGKWKHMMDQVHIGYTSWQEPRRAKMPEVLRVAAENQNTLIQKTFVEKDGYVSIEAENFSRTSNSSRINWEIIPFLGKTKSAITTFPQNAYPKENEDIYVEYDVDFATTGEFEVQLLFSPTLNFNSNKGLRYTIGFDKTTPQLINLNGHYKGELGRWQSEHIIKSVTKHKIETIGKHTLRFSVKEAGLVLQKILINTGGLKPSYLGAPESPIVK</sequence>
<dbReference type="Pfam" id="PF03648">
    <property type="entry name" value="Glyco_hydro_67N"/>
    <property type="match status" value="1"/>
</dbReference>
<dbReference type="GO" id="GO:0046559">
    <property type="term" value="F:alpha-glucuronidase activity"/>
    <property type="evidence" value="ECO:0007669"/>
    <property type="project" value="InterPro"/>
</dbReference>
<dbReference type="Gene3D" id="3.20.20.520">
    <property type="entry name" value="Glycosyl hydrolase family 115"/>
    <property type="match status" value="1"/>
</dbReference>
<dbReference type="PANTHER" id="PTHR37842:SF2">
    <property type="entry name" value="GYLCOSYL HYDROLASE 115 C-TERMINAL DOMAIN-CONTAINING PROTEIN"/>
    <property type="match status" value="1"/>
</dbReference>
<accession>A0A066WKP1</accession>
<dbReference type="PATRIC" id="fig|1492738.3.peg.2481"/>
<evidence type="ECO:0000256" key="1">
    <source>
        <dbReference type="ARBA" id="ARBA00022801"/>
    </source>
</evidence>
<dbReference type="Gene3D" id="2.60.120.1620">
    <property type="match status" value="1"/>
</dbReference>
<name>A0A066WKP1_9FLAO</name>
<keyword evidence="5" id="KW-1185">Reference proteome</keyword>
<evidence type="ECO:0000259" key="2">
    <source>
        <dbReference type="Pfam" id="PF03648"/>
    </source>
</evidence>
<protein>
    <submittedName>
        <fullName evidence="4">Glycosyhydrolase</fullName>
    </submittedName>
</protein>
<organism evidence="4 5">
    <name type="scientific">Flavobacterium seoulense</name>
    <dbReference type="NCBI Taxonomy" id="1492738"/>
    <lineage>
        <taxon>Bacteria</taxon>
        <taxon>Pseudomonadati</taxon>
        <taxon>Bacteroidota</taxon>
        <taxon>Flavobacteriia</taxon>
        <taxon>Flavobacteriales</taxon>
        <taxon>Flavobacteriaceae</taxon>
        <taxon>Flavobacterium</taxon>
    </lineage>
</organism>
<dbReference type="InterPro" id="IPR042301">
    <property type="entry name" value="GH115_sf"/>
</dbReference>
<feature type="domain" description="Gylcosyl hydrolase 115 C-terminal" evidence="3">
    <location>
        <begin position="701"/>
        <end position="866"/>
    </location>
</feature>
<dbReference type="GO" id="GO:0045493">
    <property type="term" value="P:xylan catabolic process"/>
    <property type="evidence" value="ECO:0007669"/>
    <property type="project" value="InterPro"/>
</dbReference>
<evidence type="ECO:0000313" key="5">
    <source>
        <dbReference type="Proteomes" id="UP000027064"/>
    </source>
</evidence>
<reference evidence="4 5" key="1">
    <citation type="submission" date="2014-05" db="EMBL/GenBank/DDBJ databases">
        <title>Genome Sequence of Flavobacterium sp. EM1321.</title>
        <authorList>
            <person name="Shin S.-K."/>
            <person name="Yi H."/>
        </authorList>
    </citation>
    <scope>NUCLEOTIDE SEQUENCE [LARGE SCALE GENOMIC DNA]</scope>
    <source>
        <strain evidence="4 5">EM1321</strain>
    </source>
</reference>
<dbReference type="EMBL" id="JNCA01000023">
    <property type="protein sequence ID" value="KDN54381.1"/>
    <property type="molecule type" value="Genomic_DNA"/>
</dbReference>
<dbReference type="STRING" id="1492738.FEM21_24940"/>
<dbReference type="Proteomes" id="UP000027064">
    <property type="component" value="Unassembled WGS sequence"/>
</dbReference>
<dbReference type="AlphaFoldDB" id="A0A066WKP1"/>
<evidence type="ECO:0000259" key="3">
    <source>
        <dbReference type="Pfam" id="PF17829"/>
    </source>
</evidence>
<dbReference type="PANTHER" id="PTHR37842">
    <property type="match status" value="1"/>
</dbReference>
<dbReference type="Pfam" id="PF15979">
    <property type="entry name" value="Glyco_hydro_115"/>
    <property type="match status" value="1"/>
</dbReference>
<dbReference type="InterPro" id="IPR041437">
    <property type="entry name" value="GH115_C"/>
</dbReference>
<dbReference type="InterPro" id="IPR029018">
    <property type="entry name" value="Hex-like_dom2"/>
</dbReference>
<comment type="caution">
    <text evidence="4">The sequence shown here is derived from an EMBL/GenBank/DDBJ whole genome shotgun (WGS) entry which is preliminary data.</text>
</comment>
<dbReference type="InterPro" id="IPR005154">
    <property type="entry name" value="Glyco_hydro_67_aGlcAse_N"/>
</dbReference>
<dbReference type="SUPFAM" id="SSF55545">
    <property type="entry name" value="beta-N-acetylhexosaminidase-like domain"/>
    <property type="match status" value="1"/>
</dbReference>
<feature type="domain" description="Alpha glucuronidase N-terminal" evidence="2">
    <location>
        <begin position="79"/>
        <end position="182"/>
    </location>
</feature>
<keyword evidence="1 4" id="KW-0378">Hydrolase</keyword>